<comment type="cofactor">
    <cofactor evidence="1">
        <name>Mg(2+)</name>
        <dbReference type="ChEBI" id="CHEBI:18420"/>
    </cofactor>
    <text evidence="1">Binds 2 magnesium ions per subunit.</text>
</comment>
<protein>
    <submittedName>
        <fullName evidence="2">ADP-ribosylglycohydrolase family protein</fullName>
    </submittedName>
</protein>
<gene>
    <name evidence="2" type="ORF">DXZ20_10550</name>
</gene>
<dbReference type="SUPFAM" id="SSF101478">
    <property type="entry name" value="ADP-ribosylglycohydrolase"/>
    <property type="match status" value="1"/>
</dbReference>
<feature type="binding site" evidence="1">
    <location>
        <position position="47"/>
    </location>
    <ligand>
        <name>Mg(2+)</name>
        <dbReference type="ChEBI" id="CHEBI:18420"/>
        <label>1</label>
    </ligand>
</feature>
<accession>A0A6M0RIR2</accession>
<dbReference type="RefSeq" id="WP_163698045.1">
    <property type="nucleotide sequence ID" value="NZ_QXHD01000004.1"/>
</dbReference>
<evidence type="ECO:0000313" key="3">
    <source>
        <dbReference type="Proteomes" id="UP000481033"/>
    </source>
</evidence>
<dbReference type="GO" id="GO:0016787">
    <property type="term" value="F:hydrolase activity"/>
    <property type="evidence" value="ECO:0007669"/>
    <property type="project" value="UniProtKB-KW"/>
</dbReference>
<keyword evidence="2" id="KW-0378">Hydrolase</keyword>
<evidence type="ECO:0000313" key="2">
    <source>
        <dbReference type="EMBL" id="NEZ56104.1"/>
    </source>
</evidence>
<comment type="caution">
    <text evidence="2">The sequence shown here is derived from an EMBL/GenBank/DDBJ whole genome shotgun (WGS) entry which is preliminary data.</text>
</comment>
<keyword evidence="1" id="KW-0460">Magnesium</keyword>
<feature type="binding site" evidence="1">
    <location>
        <position position="48"/>
    </location>
    <ligand>
        <name>Mg(2+)</name>
        <dbReference type="ChEBI" id="CHEBI:18420"/>
        <label>1</label>
    </ligand>
</feature>
<name>A0A6M0RIR2_9CYAN</name>
<dbReference type="Gene3D" id="1.10.4080.10">
    <property type="entry name" value="ADP-ribosylation/Crystallin J1"/>
    <property type="match status" value="1"/>
</dbReference>
<sequence>MLVELAIGDAYGAGFEYSPSSMIREQNDLSGYVQHPRHQIQPGYYTDDAQMSIAIAEAIVSGEPWTRENLAHYFVSAFKRDPREGYARGFYGFLQAINGGDEFLAKIRPHSDKSGAAMRAVPIGIFPTVKTVIERCKLQATLTHDTPDGINAAVAASLMSHYFIYQLGPKSELPQFIHKRVPGPWITPWQGKVGSKGMMSVHAALTAVMAHDSLSEILKTCIAFTGDVDTVATIALGAASCCQEVEQNIPPVLIETLENGDYGLDYLRHLDGQLFQAVT</sequence>
<proteinExistence type="predicted"/>
<keyword evidence="3" id="KW-1185">Reference proteome</keyword>
<dbReference type="PANTHER" id="PTHR16222">
    <property type="entry name" value="ADP-RIBOSYLGLYCOHYDROLASE"/>
    <property type="match status" value="1"/>
</dbReference>
<feature type="binding site" evidence="1">
    <location>
        <position position="46"/>
    </location>
    <ligand>
        <name>Mg(2+)</name>
        <dbReference type="ChEBI" id="CHEBI:18420"/>
        <label>1</label>
    </ligand>
</feature>
<dbReference type="InterPro" id="IPR050792">
    <property type="entry name" value="ADP-ribosylglycohydrolase"/>
</dbReference>
<dbReference type="PANTHER" id="PTHR16222:SF12">
    <property type="entry name" value="ADP-RIBOSYLGLYCOHYDROLASE-RELATED"/>
    <property type="match status" value="1"/>
</dbReference>
<dbReference type="InterPro" id="IPR005502">
    <property type="entry name" value="Ribosyl_crysJ1"/>
</dbReference>
<dbReference type="InterPro" id="IPR036705">
    <property type="entry name" value="Ribosyl_crysJ1_sf"/>
</dbReference>
<dbReference type="Proteomes" id="UP000481033">
    <property type="component" value="Unassembled WGS sequence"/>
</dbReference>
<dbReference type="GO" id="GO:0046872">
    <property type="term" value="F:metal ion binding"/>
    <property type="evidence" value="ECO:0007669"/>
    <property type="project" value="UniProtKB-KW"/>
</dbReference>
<evidence type="ECO:0000256" key="1">
    <source>
        <dbReference type="PIRSR" id="PIRSR605502-1"/>
    </source>
</evidence>
<organism evidence="2 3">
    <name type="scientific">Adonisia turfae CCMR0081</name>
    <dbReference type="NCBI Taxonomy" id="2292702"/>
    <lineage>
        <taxon>Bacteria</taxon>
        <taxon>Bacillati</taxon>
        <taxon>Cyanobacteriota</taxon>
        <taxon>Adonisia</taxon>
        <taxon>Adonisia turfae</taxon>
    </lineage>
</organism>
<keyword evidence="1" id="KW-0479">Metal-binding</keyword>
<dbReference type="Pfam" id="PF03747">
    <property type="entry name" value="ADP_ribosyl_GH"/>
    <property type="match status" value="1"/>
</dbReference>
<dbReference type="EMBL" id="QXHD01000004">
    <property type="protein sequence ID" value="NEZ56104.1"/>
    <property type="molecule type" value="Genomic_DNA"/>
</dbReference>
<reference evidence="2 3" key="1">
    <citation type="journal article" date="2020" name="Microb. Ecol.">
        <title>Ecogenomics of the Marine Benthic Filamentous Cyanobacterium Adonisia.</title>
        <authorList>
            <person name="Walter J.M."/>
            <person name="Coutinho F.H."/>
            <person name="Leomil L."/>
            <person name="Hargreaves P.I."/>
            <person name="Campeao M.E."/>
            <person name="Vieira V.V."/>
            <person name="Silva B.S."/>
            <person name="Fistarol G.O."/>
            <person name="Salomon P.S."/>
            <person name="Sawabe T."/>
            <person name="Mino S."/>
            <person name="Hosokawa M."/>
            <person name="Miyashita H."/>
            <person name="Maruyama F."/>
            <person name="van Verk M.C."/>
            <person name="Dutilh B.E."/>
            <person name="Thompson C.C."/>
            <person name="Thompson F.L."/>
        </authorList>
    </citation>
    <scope>NUCLEOTIDE SEQUENCE [LARGE SCALE GENOMIC DNA]</scope>
    <source>
        <strain evidence="2 3">CCMR0081</strain>
    </source>
</reference>
<dbReference type="AlphaFoldDB" id="A0A6M0RIR2"/>